<dbReference type="GO" id="GO:0032981">
    <property type="term" value="P:mitochondrial respiratory chain complex I assembly"/>
    <property type="evidence" value="ECO:0007669"/>
    <property type="project" value="InterPro"/>
</dbReference>
<comment type="caution">
    <text evidence="9">The sequence shown here is derived from an EMBL/GenBank/DDBJ whole genome shotgun (WGS) entry which is preliminary data.</text>
</comment>
<dbReference type="AlphaFoldDB" id="A0AAV3Z6C9"/>
<protein>
    <recommendedName>
        <fullName evidence="6">Complex I assembly factor TIMMDC1, mitochondrial</fullName>
    </recommendedName>
    <alternativeName>
        <fullName evidence="7">Translocase of inner mitochondrial membrane domain-containing protein 1</fullName>
    </alternativeName>
</protein>
<gene>
    <name evidence="9" type="ORF">PoB_001738900</name>
</gene>
<feature type="transmembrane region" description="Helical" evidence="8">
    <location>
        <begin position="188"/>
        <end position="210"/>
    </location>
</feature>
<evidence type="ECO:0000256" key="1">
    <source>
        <dbReference type="ARBA" id="ARBA00004141"/>
    </source>
</evidence>
<comment type="subcellular location">
    <subcellularLocation>
        <location evidence="1">Membrane</location>
        <topology evidence="1">Multi-pass membrane protein</topology>
    </subcellularLocation>
</comment>
<accession>A0AAV3Z6C9</accession>
<dbReference type="GO" id="GO:0016020">
    <property type="term" value="C:membrane"/>
    <property type="evidence" value="ECO:0007669"/>
    <property type="project" value="UniProtKB-SubCell"/>
</dbReference>
<keyword evidence="4 8" id="KW-1133">Transmembrane helix</keyword>
<evidence type="ECO:0000256" key="5">
    <source>
        <dbReference type="ARBA" id="ARBA00023136"/>
    </source>
</evidence>
<evidence type="ECO:0000256" key="6">
    <source>
        <dbReference type="ARBA" id="ARBA00040778"/>
    </source>
</evidence>
<evidence type="ECO:0000256" key="2">
    <source>
        <dbReference type="ARBA" id="ARBA00008444"/>
    </source>
</evidence>
<name>A0AAV3Z6C9_9GAST</name>
<organism evidence="9 10">
    <name type="scientific">Plakobranchus ocellatus</name>
    <dbReference type="NCBI Taxonomy" id="259542"/>
    <lineage>
        <taxon>Eukaryota</taxon>
        <taxon>Metazoa</taxon>
        <taxon>Spiralia</taxon>
        <taxon>Lophotrochozoa</taxon>
        <taxon>Mollusca</taxon>
        <taxon>Gastropoda</taxon>
        <taxon>Heterobranchia</taxon>
        <taxon>Euthyneura</taxon>
        <taxon>Panpulmonata</taxon>
        <taxon>Sacoglossa</taxon>
        <taxon>Placobranchoidea</taxon>
        <taxon>Plakobranchidae</taxon>
        <taxon>Plakobranchus</taxon>
    </lineage>
</organism>
<evidence type="ECO:0000313" key="10">
    <source>
        <dbReference type="Proteomes" id="UP000735302"/>
    </source>
</evidence>
<keyword evidence="5 8" id="KW-0472">Membrane</keyword>
<dbReference type="Proteomes" id="UP000735302">
    <property type="component" value="Unassembled WGS sequence"/>
</dbReference>
<comment type="similarity">
    <text evidence="2">Belongs to the Tim17/Tim22/Tim23 family.</text>
</comment>
<dbReference type="PANTHER" id="PTHR13002">
    <property type="entry name" value="C3ORF1 PROTEIN-RELATED"/>
    <property type="match status" value="1"/>
</dbReference>
<reference evidence="9 10" key="1">
    <citation type="journal article" date="2021" name="Elife">
        <title>Chloroplast acquisition without the gene transfer in kleptoplastic sea slugs, Plakobranchus ocellatus.</title>
        <authorList>
            <person name="Maeda T."/>
            <person name="Takahashi S."/>
            <person name="Yoshida T."/>
            <person name="Shimamura S."/>
            <person name="Takaki Y."/>
            <person name="Nagai Y."/>
            <person name="Toyoda A."/>
            <person name="Suzuki Y."/>
            <person name="Arimoto A."/>
            <person name="Ishii H."/>
            <person name="Satoh N."/>
            <person name="Nishiyama T."/>
            <person name="Hasebe M."/>
            <person name="Maruyama T."/>
            <person name="Minagawa J."/>
            <person name="Obokata J."/>
            <person name="Shigenobu S."/>
        </authorList>
    </citation>
    <scope>NUCLEOTIDE SEQUENCE [LARGE SCALE GENOMIC DNA]</scope>
</reference>
<dbReference type="EMBL" id="BLXT01002074">
    <property type="protein sequence ID" value="GFN90883.1"/>
    <property type="molecule type" value="Genomic_DNA"/>
</dbReference>
<dbReference type="InterPro" id="IPR055299">
    <property type="entry name" value="TIMMDC1"/>
</dbReference>
<evidence type="ECO:0000256" key="4">
    <source>
        <dbReference type="ARBA" id="ARBA00022989"/>
    </source>
</evidence>
<keyword evidence="10" id="KW-1185">Reference proteome</keyword>
<evidence type="ECO:0000313" key="9">
    <source>
        <dbReference type="EMBL" id="GFN90883.1"/>
    </source>
</evidence>
<evidence type="ECO:0000256" key="7">
    <source>
        <dbReference type="ARBA" id="ARBA00041344"/>
    </source>
</evidence>
<evidence type="ECO:0000256" key="3">
    <source>
        <dbReference type="ARBA" id="ARBA00022692"/>
    </source>
</evidence>
<keyword evidence="3 8" id="KW-0812">Transmembrane</keyword>
<dbReference type="GO" id="GO:0005739">
    <property type="term" value="C:mitochondrion"/>
    <property type="evidence" value="ECO:0007669"/>
    <property type="project" value="TreeGrafter"/>
</dbReference>
<sequence>MRSRPQRSHSMEANSVVNDMQVNHLIAQETGLQRLRAMYALGPDWMFVQEDTRTITTIFYRSVVLGFLISSIQAAQSESKINKNMSASQAVMKMGVCSLDDGLVFVARPQQGDVRLSGPLSNRGAGGETQTRTDLRADSLSTVLWMSTLRYLSQSIAAYRNESSVWEYAVSGAVAMAAARFGKSPKAVATGVLGGAAIGTVGGMLICSILSSAGASQEQRTLNRIRQQLQQQHENSRAPLVQLHARRTQASAPAVQSLCPHGTKPTLNDKPCLLQGCQLAEYIFHKDPS</sequence>
<proteinExistence type="inferred from homology"/>
<dbReference type="PANTHER" id="PTHR13002:SF1">
    <property type="entry name" value="COMPLEX I ASSEMBLY FACTOR TIMMDC1, MITOCHONDRIAL"/>
    <property type="match status" value="1"/>
</dbReference>
<evidence type="ECO:0000256" key="8">
    <source>
        <dbReference type="SAM" id="Phobius"/>
    </source>
</evidence>